<keyword evidence="2" id="KW-1185">Reference proteome</keyword>
<dbReference type="PANTHER" id="PTHR10000:SF8">
    <property type="entry name" value="HAD SUPERFAMILY HYDROLASE-LIKE, TYPE 3"/>
    <property type="match status" value="1"/>
</dbReference>
<dbReference type="AlphaFoldDB" id="A0A323T8D2"/>
<dbReference type="Gene3D" id="3.30.1240.10">
    <property type="match status" value="1"/>
</dbReference>
<dbReference type="NCBIfam" id="TIGR00099">
    <property type="entry name" value="Cof-subfamily"/>
    <property type="match status" value="1"/>
</dbReference>
<dbReference type="InterPro" id="IPR000150">
    <property type="entry name" value="Cof"/>
</dbReference>
<evidence type="ECO:0000313" key="2">
    <source>
        <dbReference type="Proteomes" id="UP000248214"/>
    </source>
</evidence>
<reference evidence="1 2" key="1">
    <citation type="submission" date="2017-10" db="EMBL/GenBank/DDBJ databases">
        <title>Bacillus sp. nov., a halophilic bacterium isolated from a Keqin Lake.</title>
        <authorList>
            <person name="Wang H."/>
        </authorList>
    </citation>
    <scope>NUCLEOTIDE SEQUENCE [LARGE SCALE GENOMIC DNA]</scope>
    <source>
        <strain evidence="1 2">KQ-12</strain>
    </source>
</reference>
<dbReference type="Gene3D" id="3.40.50.1000">
    <property type="entry name" value="HAD superfamily/HAD-like"/>
    <property type="match status" value="1"/>
</dbReference>
<dbReference type="EMBL" id="PDOD01000005">
    <property type="protein sequence ID" value="PYZ92068.1"/>
    <property type="molecule type" value="Genomic_DNA"/>
</dbReference>
<dbReference type="InterPro" id="IPR036412">
    <property type="entry name" value="HAD-like_sf"/>
</dbReference>
<dbReference type="PANTHER" id="PTHR10000">
    <property type="entry name" value="PHOSPHOSERINE PHOSPHATASE"/>
    <property type="match status" value="1"/>
</dbReference>
<proteinExistence type="predicted"/>
<keyword evidence="1" id="KW-0378">Hydrolase</keyword>
<dbReference type="CDD" id="cd07516">
    <property type="entry name" value="HAD_Pase"/>
    <property type="match status" value="1"/>
</dbReference>
<dbReference type="NCBIfam" id="TIGR01484">
    <property type="entry name" value="HAD-SF-IIB"/>
    <property type="match status" value="1"/>
</dbReference>
<dbReference type="RefSeq" id="WP_110611614.1">
    <property type="nucleotide sequence ID" value="NZ_PDOD01000005.1"/>
</dbReference>
<dbReference type="GO" id="GO:0005829">
    <property type="term" value="C:cytosol"/>
    <property type="evidence" value="ECO:0007669"/>
    <property type="project" value="TreeGrafter"/>
</dbReference>
<gene>
    <name evidence="1" type="ORF">CR194_17910</name>
</gene>
<comment type="caution">
    <text evidence="1">The sequence shown here is derived from an EMBL/GenBank/DDBJ whole genome shotgun (WGS) entry which is preliminary data.</text>
</comment>
<organism evidence="1 2">
    <name type="scientific">Salipaludibacillus keqinensis</name>
    <dbReference type="NCBI Taxonomy" id="2045207"/>
    <lineage>
        <taxon>Bacteria</taxon>
        <taxon>Bacillati</taxon>
        <taxon>Bacillota</taxon>
        <taxon>Bacilli</taxon>
        <taxon>Bacillales</taxon>
        <taxon>Bacillaceae</taxon>
    </lineage>
</organism>
<dbReference type="SFLD" id="SFLDG01140">
    <property type="entry name" value="C2.B:_Phosphomannomutase_and_P"/>
    <property type="match status" value="1"/>
</dbReference>
<evidence type="ECO:0000313" key="1">
    <source>
        <dbReference type="EMBL" id="PYZ92068.1"/>
    </source>
</evidence>
<dbReference type="InterPro" id="IPR023214">
    <property type="entry name" value="HAD_sf"/>
</dbReference>
<name>A0A323T8D2_9BACI</name>
<dbReference type="OrthoDB" id="9790031at2"/>
<sequence length="262" mass="29664">MTIRAAFIDMDGTLLTEDNQITNRNYQAIQQLKQQGVMVFLATGRQKDITFPYHQQLKLTTPMICLNGAAIYDSFSLDPLVVRPVHINTNLFHRVTHDDPCNVIIHAPEGLYCKKIDETVQSWMEESMKEPYYIGSLMKEYPQVVLKYSVRTGRRSAPFAHYFKHEAEVIEWEDGFEIVSKGVSKWSAIEYILNTYGIKKEEAIAFGDGPNDIEMIQSIGTGVAMGNGVAQLKQVADYVTGDSEEDGLAYYIEQQLIKTFSA</sequence>
<dbReference type="SFLD" id="SFLDS00003">
    <property type="entry name" value="Haloacid_Dehalogenase"/>
    <property type="match status" value="1"/>
</dbReference>
<dbReference type="SUPFAM" id="SSF56784">
    <property type="entry name" value="HAD-like"/>
    <property type="match status" value="1"/>
</dbReference>
<dbReference type="GO" id="GO:0016791">
    <property type="term" value="F:phosphatase activity"/>
    <property type="evidence" value="ECO:0007669"/>
    <property type="project" value="TreeGrafter"/>
</dbReference>
<dbReference type="GO" id="GO:0000287">
    <property type="term" value="F:magnesium ion binding"/>
    <property type="evidence" value="ECO:0007669"/>
    <property type="project" value="TreeGrafter"/>
</dbReference>
<dbReference type="Proteomes" id="UP000248214">
    <property type="component" value="Unassembled WGS sequence"/>
</dbReference>
<accession>A0A323T8D2</accession>
<dbReference type="PROSITE" id="PS01228">
    <property type="entry name" value="COF_1"/>
    <property type="match status" value="1"/>
</dbReference>
<protein>
    <submittedName>
        <fullName evidence="1">Hydrolase Cof</fullName>
    </submittedName>
</protein>
<dbReference type="InterPro" id="IPR006379">
    <property type="entry name" value="HAD-SF_hydro_IIB"/>
</dbReference>
<dbReference type="Pfam" id="PF08282">
    <property type="entry name" value="Hydrolase_3"/>
    <property type="match status" value="1"/>
</dbReference>